<reference evidence="3 4" key="1">
    <citation type="submission" date="2017-03" db="EMBL/GenBank/DDBJ databases">
        <authorList>
            <person name="Afonso C.L."/>
            <person name="Miller P.J."/>
            <person name="Scott M.A."/>
            <person name="Spackman E."/>
            <person name="Goraichik I."/>
            <person name="Dimitrov K.M."/>
            <person name="Suarez D.L."/>
            <person name="Swayne D.E."/>
        </authorList>
    </citation>
    <scope>NUCLEOTIDE SEQUENCE [LARGE SCALE GENOMIC DNA]</scope>
    <source>
        <strain evidence="3">PRJEB14757</strain>
    </source>
</reference>
<sequence>MKIITCNKIAPVKIDNDLAKGVSGRVVIGKNDGAPHFCMRLFELAPNGYTPQHSHEWEHEIFIHSGKGEVFSQNEWHTVSAGDAVFIKGDEIHQIRNQGNEPFVFICLVPSGAPEL</sequence>
<dbReference type="InterPro" id="IPR013096">
    <property type="entry name" value="Cupin_2"/>
</dbReference>
<protein>
    <submittedName>
        <fullName evidence="3">Cupin domain family protein</fullName>
    </submittedName>
</protein>
<dbReference type="Pfam" id="PF07883">
    <property type="entry name" value="Cupin_2"/>
    <property type="match status" value="1"/>
</dbReference>
<keyword evidence="4" id="KW-1185">Reference proteome</keyword>
<dbReference type="RefSeq" id="WP_080800575.1">
    <property type="nucleotide sequence ID" value="NZ_LT828541.1"/>
</dbReference>
<name>A0A1W1HGQ1_9BACT</name>
<organism evidence="3 4">
    <name type="scientific">Desulfamplus magnetovallimortis</name>
    <dbReference type="NCBI Taxonomy" id="1246637"/>
    <lineage>
        <taxon>Bacteria</taxon>
        <taxon>Pseudomonadati</taxon>
        <taxon>Thermodesulfobacteriota</taxon>
        <taxon>Desulfobacteria</taxon>
        <taxon>Desulfobacterales</taxon>
        <taxon>Desulfobacteraceae</taxon>
        <taxon>Desulfamplus</taxon>
    </lineage>
</organism>
<dbReference type="Proteomes" id="UP000191931">
    <property type="component" value="Unassembled WGS sequence"/>
</dbReference>
<dbReference type="GO" id="GO:0046872">
    <property type="term" value="F:metal ion binding"/>
    <property type="evidence" value="ECO:0007669"/>
    <property type="project" value="UniProtKB-KW"/>
</dbReference>
<feature type="domain" description="Cupin type-2" evidence="2">
    <location>
        <begin position="41"/>
        <end position="108"/>
    </location>
</feature>
<dbReference type="SUPFAM" id="SSF51182">
    <property type="entry name" value="RmlC-like cupins"/>
    <property type="match status" value="1"/>
</dbReference>
<evidence type="ECO:0000313" key="3">
    <source>
        <dbReference type="EMBL" id="SLM31640.1"/>
    </source>
</evidence>
<dbReference type="InterPro" id="IPR014710">
    <property type="entry name" value="RmlC-like_jellyroll"/>
</dbReference>
<evidence type="ECO:0000256" key="1">
    <source>
        <dbReference type="ARBA" id="ARBA00022723"/>
    </source>
</evidence>
<gene>
    <name evidence="3" type="ORF">MTBBW1_400047</name>
</gene>
<dbReference type="AlphaFoldDB" id="A0A1W1HGQ1"/>
<dbReference type="Gene3D" id="2.60.120.10">
    <property type="entry name" value="Jelly Rolls"/>
    <property type="match status" value="1"/>
</dbReference>
<dbReference type="PANTHER" id="PTHR35848:SF6">
    <property type="entry name" value="CUPIN TYPE-2 DOMAIN-CONTAINING PROTEIN"/>
    <property type="match status" value="1"/>
</dbReference>
<proteinExistence type="predicted"/>
<keyword evidence="1" id="KW-0479">Metal-binding</keyword>
<dbReference type="EMBL" id="FWEV01000282">
    <property type="protein sequence ID" value="SLM31640.1"/>
    <property type="molecule type" value="Genomic_DNA"/>
</dbReference>
<dbReference type="PANTHER" id="PTHR35848">
    <property type="entry name" value="OXALATE-BINDING PROTEIN"/>
    <property type="match status" value="1"/>
</dbReference>
<dbReference type="STRING" id="1246637.MTBBW1_400047"/>
<evidence type="ECO:0000259" key="2">
    <source>
        <dbReference type="Pfam" id="PF07883"/>
    </source>
</evidence>
<accession>A0A1W1HGQ1</accession>
<dbReference type="InterPro" id="IPR051610">
    <property type="entry name" value="GPI/OXD"/>
</dbReference>
<dbReference type="CDD" id="cd02222">
    <property type="entry name" value="cupin_TM1459-like"/>
    <property type="match status" value="1"/>
</dbReference>
<evidence type="ECO:0000313" key="4">
    <source>
        <dbReference type="Proteomes" id="UP000191931"/>
    </source>
</evidence>
<dbReference type="InterPro" id="IPR011051">
    <property type="entry name" value="RmlC_Cupin_sf"/>
</dbReference>
<dbReference type="OrthoDB" id="9791297at2"/>